<evidence type="ECO:0000256" key="7">
    <source>
        <dbReference type="ARBA" id="ARBA00022723"/>
    </source>
</evidence>
<dbReference type="InterPro" id="IPR000813">
    <property type="entry name" value="7Fe_ferredoxin"/>
</dbReference>
<dbReference type="InterPro" id="IPR050294">
    <property type="entry name" value="RnfB_subfamily"/>
</dbReference>
<organism evidence="15 16">
    <name type="scientific">Candidatus Fokinia crypta</name>
    <dbReference type="NCBI Taxonomy" id="1920990"/>
    <lineage>
        <taxon>Bacteria</taxon>
        <taxon>Pseudomonadati</taxon>
        <taxon>Pseudomonadota</taxon>
        <taxon>Alphaproteobacteria</taxon>
        <taxon>Rickettsiales</taxon>
        <taxon>Candidatus Midichloriaceae</taxon>
        <taxon>Candidatus Fokinia</taxon>
    </lineage>
</organism>
<dbReference type="NCBIfam" id="NF045490">
    <property type="entry name" value="FdxA_Protbact"/>
    <property type="match status" value="1"/>
</dbReference>
<evidence type="ECO:0000256" key="13">
    <source>
        <dbReference type="RuleBase" id="RU364098"/>
    </source>
</evidence>
<keyword evidence="5 13" id="KW-0813">Transport</keyword>
<comment type="cofactor">
    <cofactor evidence="1 13">
        <name>[3Fe-4S] cluster</name>
        <dbReference type="ChEBI" id="CHEBI:21137"/>
    </cofactor>
</comment>
<reference evidence="15" key="1">
    <citation type="submission" date="2022-10" db="EMBL/GenBank/DDBJ databases">
        <title>Host association and intracellularity evolved multiple times independently in the Rickettsiales.</title>
        <authorList>
            <person name="Castelli M."/>
            <person name="Nardi T."/>
            <person name="Gammuto L."/>
            <person name="Bellinzona G."/>
            <person name="Sabaneyeva E."/>
            <person name="Potekhin A."/>
            <person name="Serra V."/>
            <person name="Petroni G."/>
            <person name="Sassera D."/>
        </authorList>
    </citation>
    <scope>NUCLEOTIDE SEQUENCE [LARGE SCALE GENOMIC DNA]</scope>
    <source>
        <strain evidence="15">US_Bl 11III1</strain>
    </source>
</reference>
<gene>
    <name evidence="15" type="ORF">Fokcrypt_00259</name>
</gene>
<evidence type="ECO:0000259" key="14">
    <source>
        <dbReference type="PROSITE" id="PS51379"/>
    </source>
</evidence>
<dbReference type="InterPro" id="IPR022569">
    <property type="entry name" value="Fd_C"/>
</dbReference>
<evidence type="ECO:0000256" key="8">
    <source>
        <dbReference type="ARBA" id="ARBA00022737"/>
    </source>
</evidence>
<keyword evidence="10 13" id="KW-0408">Iron</keyword>
<accession>A0ABZ0UPX1</accession>
<dbReference type="PANTHER" id="PTHR42859">
    <property type="entry name" value="OXIDOREDUCTASE"/>
    <property type="match status" value="1"/>
</dbReference>
<dbReference type="PRINTS" id="PR00354">
    <property type="entry name" value="7FE8SFRDOXIN"/>
</dbReference>
<dbReference type="Gene3D" id="3.30.70.20">
    <property type="match status" value="1"/>
</dbReference>
<proteinExistence type="predicted"/>
<keyword evidence="11 13" id="KW-0411">Iron-sulfur</keyword>
<evidence type="ECO:0000256" key="6">
    <source>
        <dbReference type="ARBA" id="ARBA00022485"/>
    </source>
</evidence>
<name>A0ABZ0UPX1_9RICK</name>
<comment type="cofactor">
    <cofactor evidence="2 13">
        <name>[4Fe-4S] cluster</name>
        <dbReference type="ChEBI" id="CHEBI:49883"/>
    </cofactor>
</comment>
<dbReference type="InterPro" id="IPR054829">
    <property type="entry name" value="FdxA"/>
</dbReference>
<evidence type="ECO:0000256" key="11">
    <source>
        <dbReference type="ARBA" id="ARBA00023014"/>
    </source>
</evidence>
<dbReference type="Pfam" id="PF00037">
    <property type="entry name" value="Fer4"/>
    <property type="match status" value="1"/>
</dbReference>
<keyword evidence="6 13" id="KW-0004">4Fe-4S</keyword>
<keyword evidence="8 13" id="KW-0677">Repeat</keyword>
<protein>
    <recommendedName>
        <fullName evidence="4 13">Ferredoxin</fullName>
    </recommendedName>
</protein>
<evidence type="ECO:0000256" key="1">
    <source>
        <dbReference type="ARBA" id="ARBA00001927"/>
    </source>
</evidence>
<dbReference type="PROSITE" id="PS51379">
    <property type="entry name" value="4FE4S_FER_2"/>
    <property type="match status" value="2"/>
</dbReference>
<dbReference type="PANTHER" id="PTHR42859:SF2">
    <property type="entry name" value="FERREDOXIN"/>
    <property type="match status" value="1"/>
</dbReference>
<evidence type="ECO:0000256" key="12">
    <source>
        <dbReference type="ARBA" id="ARBA00023291"/>
    </source>
</evidence>
<dbReference type="InterPro" id="IPR017900">
    <property type="entry name" value="4Fe4S_Fe_S_CS"/>
</dbReference>
<keyword evidence="12 13" id="KW-0003">3Fe-4S</keyword>
<evidence type="ECO:0000313" key="15">
    <source>
        <dbReference type="EMBL" id="WPX97744.1"/>
    </source>
</evidence>
<dbReference type="PROSITE" id="PS00198">
    <property type="entry name" value="4FE4S_FER_1"/>
    <property type="match status" value="1"/>
</dbReference>
<evidence type="ECO:0000256" key="5">
    <source>
        <dbReference type="ARBA" id="ARBA00022448"/>
    </source>
</evidence>
<evidence type="ECO:0000313" key="16">
    <source>
        <dbReference type="Proteomes" id="UP001325140"/>
    </source>
</evidence>
<evidence type="ECO:0000256" key="4">
    <source>
        <dbReference type="ARBA" id="ARBA00013529"/>
    </source>
</evidence>
<evidence type="ECO:0000256" key="9">
    <source>
        <dbReference type="ARBA" id="ARBA00022982"/>
    </source>
</evidence>
<dbReference type="Proteomes" id="UP001325140">
    <property type="component" value="Chromosome"/>
</dbReference>
<comment type="function">
    <text evidence="3 13">Ferredoxins are iron-sulfur proteins that transfer electrons in a wide variety of metabolic reactions.</text>
</comment>
<evidence type="ECO:0000256" key="10">
    <source>
        <dbReference type="ARBA" id="ARBA00023004"/>
    </source>
</evidence>
<sequence length="108" mass="12315">MTHVVTGKCIRCKYTDCVEVCPVECFYEAKNMLVINPDECIDCGVCVSECPVGAIQSEIDAEPMWLKINSEYSKRFSKILQRKAPMAEAEIYKDHVGKEKFLKENDDD</sequence>
<dbReference type="SUPFAM" id="SSF54862">
    <property type="entry name" value="4Fe-4S ferredoxins"/>
    <property type="match status" value="1"/>
</dbReference>
<keyword evidence="7 13" id="KW-0479">Metal-binding</keyword>
<evidence type="ECO:0000256" key="3">
    <source>
        <dbReference type="ARBA" id="ARBA00003532"/>
    </source>
</evidence>
<dbReference type="Pfam" id="PF11953">
    <property type="entry name" value="DUF3470"/>
    <property type="match status" value="1"/>
</dbReference>
<feature type="domain" description="4Fe-4S ferredoxin-type" evidence="14">
    <location>
        <begin position="1"/>
        <end position="30"/>
    </location>
</feature>
<dbReference type="InterPro" id="IPR017896">
    <property type="entry name" value="4Fe4S_Fe-S-bd"/>
</dbReference>
<keyword evidence="9 13" id="KW-0249">Electron transport</keyword>
<evidence type="ECO:0000256" key="2">
    <source>
        <dbReference type="ARBA" id="ARBA00001966"/>
    </source>
</evidence>
<feature type="domain" description="4Fe-4S ferredoxin-type" evidence="14">
    <location>
        <begin position="31"/>
        <end position="60"/>
    </location>
</feature>
<dbReference type="RefSeq" id="WP_323722395.1">
    <property type="nucleotide sequence ID" value="NZ_CP110343.1"/>
</dbReference>
<keyword evidence="16" id="KW-1185">Reference proteome</keyword>
<dbReference type="EMBL" id="CP110343">
    <property type="protein sequence ID" value="WPX97744.1"/>
    <property type="molecule type" value="Genomic_DNA"/>
</dbReference>